<evidence type="ECO:0000313" key="5">
    <source>
        <dbReference type="Proteomes" id="UP000198983"/>
    </source>
</evidence>
<dbReference type="OrthoDB" id="3855217at2"/>
<dbReference type="PROSITE" id="PS01031">
    <property type="entry name" value="SHSP"/>
    <property type="match status" value="1"/>
</dbReference>
<dbReference type="PANTHER" id="PTHR11527">
    <property type="entry name" value="HEAT-SHOCK PROTEIN 20 FAMILY MEMBER"/>
    <property type="match status" value="1"/>
</dbReference>
<gene>
    <name evidence="4" type="ORF">SAMN04489717_4215</name>
</gene>
<dbReference type="Proteomes" id="UP000198983">
    <property type="component" value="Chromosome I"/>
</dbReference>
<name>A0A1H1VUS8_9ACTN</name>
<dbReference type="RefSeq" id="WP_092655319.1">
    <property type="nucleotide sequence ID" value="NZ_LT629732.1"/>
</dbReference>
<dbReference type="InterPro" id="IPR031107">
    <property type="entry name" value="Small_HSP"/>
</dbReference>
<evidence type="ECO:0000313" key="4">
    <source>
        <dbReference type="EMBL" id="SDS88435.1"/>
    </source>
</evidence>
<dbReference type="STRING" id="117157.SAMN04489717_4215"/>
<feature type="domain" description="SHSP" evidence="3">
    <location>
        <begin position="36"/>
        <end position="147"/>
    </location>
</feature>
<sequence>MTGGTPEVRRERRSLPDLLDWAENLPESLTWTNWPATAGMRGIRVEEFIDEDGTFVARAELPGLDPDKDIDLQIDNGMLVIHAERQEEKRERGRTEFRYGKFTRRLALPEGADESEVSARYTDGILEVRMPVSQKRPEARAIPVQRTG</sequence>
<evidence type="ECO:0000256" key="2">
    <source>
        <dbReference type="RuleBase" id="RU003616"/>
    </source>
</evidence>
<dbReference type="Gene3D" id="2.60.40.790">
    <property type="match status" value="1"/>
</dbReference>
<reference evidence="4 5" key="1">
    <citation type="submission" date="2016-10" db="EMBL/GenBank/DDBJ databases">
        <authorList>
            <person name="de Groot N.N."/>
        </authorList>
    </citation>
    <scope>NUCLEOTIDE SEQUENCE [LARGE SCALE GENOMIC DNA]</scope>
    <source>
        <strain evidence="4 5">DSM 22024</strain>
    </source>
</reference>
<dbReference type="SUPFAM" id="SSF49764">
    <property type="entry name" value="HSP20-like chaperones"/>
    <property type="match status" value="1"/>
</dbReference>
<dbReference type="InterPro" id="IPR002068">
    <property type="entry name" value="A-crystallin/Hsp20_dom"/>
</dbReference>
<proteinExistence type="inferred from homology"/>
<dbReference type="Pfam" id="PF00011">
    <property type="entry name" value="HSP20"/>
    <property type="match status" value="1"/>
</dbReference>
<dbReference type="EMBL" id="LT629732">
    <property type="protein sequence ID" value="SDS88435.1"/>
    <property type="molecule type" value="Genomic_DNA"/>
</dbReference>
<evidence type="ECO:0000256" key="1">
    <source>
        <dbReference type="PROSITE-ProRule" id="PRU00285"/>
    </source>
</evidence>
<dbReference type="InterPro" id="IPR008978">
    <property type="entry name" value="HSP20-like_chaperone"/>
</dbReference>
<protein>
    <submittedName>
        <fullName evidence="4">Molecular chaperone IbpA, HSP20 family</fullName>
    </submittedName>
</protein>
<evidence type="ECO:0000259" key="3">
    <source>
        <dbReference type="PROSITE" id="PS01031"/>
    </source>
</evidence>
<keyword evidence="5" id="KW-1185">Reference proteome</keyword>
<accession>A0A1H1VUS8</accession>
<dbReference type="AlphaFoldDB" id="A0A1H1VUS8"/>
<comment type="similarity">
    <text evidence="1 2">Belongs to the small heat shock protein (HSP20) family.</text>
</comment>
<dbReference type="CDD" id="cd06464">
    <property type="entry name" value="ACD_sHsps-like"/>
    <property type="match status" value="1"/>
</dbReference>
<organism evidence="4 5">
    <name type="scientific">Actinopolymorpha singaporensis</name>
    <dbReference type="NCBI Taxonomy" id="117157"/>
    <lineage>
        <taxon>Bacteria</taxon>
        <taxon>Bacillati</taxon>
        <taxon>Actinomycetota</taxon>
        <taxon>Actinomycetes</taxon>
        <taxon>Propionibacteriales</taxon>
        <taxon>Actinopolymorphaceae</taxon>
        <taxon>Actinopolymorpha</taxon>
    </lineage>
</organism>